<dbReference type="EMBL" id="JAANBB010000496">
    <property type="protein sequence ID" value="KAF7541348.1"/>
    <property type="molecule type" value="Genomic_DNA"/>
</dbReference>
<dbReference type="OrthoDB" id="4996666at2759"/>
<name>A0A9P5GYI6_9HYPO</name>
<comment type="caution">
    <text evidence="1">The sequence shown here is derived from an EMBL/GenBank/DDBJ whole genome shotgun (WGS) entry which is preliminary data.</text>
</comment>
<protein>
    <submittedName>
        <fullName evidence="1">Uncharacterized protein</fullName>
    </submittedName>
</protein>
<reference evidence="1" key="1">
    <citation type="submission" date="2020-03" db="EMBL/GenBank/DDBJ databases">
        <title>Draft Genome Sequence of Cylindrodendrum hubeiense.</title>
        <authorList>
            <person name="Buettner E."/>
            <person name="Kellner H."/>
        </authorList>
    </citation>
    <scope>NUCLEOTIDE SEQUENCE</scope>
    <source>
        <strain evidence="1">IHI 201604</strain>
    </source>
</reference>
<gene>
    <name evidence="1" type="ORF">G7Z17_g11977</name>
</gene>
<evidence type="ECO:0000313" key="2">
    <source>
        <dbReference type="Proteomes" id="UP000722485"/>
    </source>
</evidence>
<accession>A0A9P5GYI6</accession>
<dbReference type="AlphaFoldDB" id="A0A9P5GYI6"/>
<dbReference type="Proteomes" id="UP000722485">
    <property type="component" value="Unassembled WGS sequence"/>
</dbReference>
<organism evidence="1 2">
    <name type="scientific">Cylindrodendrum hubeiense</name>
    <dbReference type="NCBI Taxonomy" id="595255"/>
    <lineage>
        <taxon>Eukaryota</taxon>
        <taxon>Fungi</taxon>
        <taxon>Dikarya</taxon>
        <taxon>Ascomycota</taxon>
        <taxon>Pezizomycotina</taxon>
        <taxon>Sordariomycetes</taxon>
        <taxon>Hypocreomycetidae</taxon>
        <taxon>Hypocreales</taxon>
        <taxon>Nectriaceae</taxon>
        <taxon>Cylindrodendrum</taxon>
    </lineage>
</organism>
<keyword evidence="2" id="KW-1185">Reference proteome</keyword>
<proteinExistence type="predicted"/>
<evidence type="ECO:0000313" key="1">
    <source>
        <dbReference type="EMBL" id="KAF7541348.1"/>
    </source>
</evidence>
<dbReference type="Gene3D" id="2.60.120.260">
    <property type="entry name" value="Galactose-binding domain-like"/>
    <property type="match status" value="1"/>
</dbReference>
<sequence>MNDFSSYGFYPSTTGTYWYQSGCFECSSDDTALDLDFTYADISDWTLTSDDANAFHMDLQTSDGKPSLRILEIYPKGKATIDYLSTFNVEAEATYELVFDVRSSLPVNQHTGLPDTDFSLLTFYITTNGNIIHETIPVNGVWDRGQGWLKFTSHFVVRKEDAGAAKLSFTLHASGVHLDWYLSYLWVRKV</sequence>